<dbReference type="GeneID" id="25987635"/>
<evidence type="ECO:0000313" key="3">
    <source>
        <dbReference type="Proteomes" id="UP000002748"/>
    </source>
</evidence>
<organism evidence="2 3">
    <name type="scientific">Trichosporon asahii var. asahii (strain ATCC 90039 / CBS 2479 / JCM 2466 / KCTC 7840 / NBRC 103889/ NCYC 2677 / UAMH 7654)</name>
    <name type="common">Yeast</name>
    <dbReference type="NCBI Taxonomy" id="1186058"/>
    <lineage>
        <taxon>Eukaryota</taxon>
        <taxon>Fungi</taxon>
        <taxon>Dikarya</taxon>
        <taxon>Basidiomycota</taxon>
        <taxon>Agaricomycotina</taxon>
        <taxon>Tremellomycetes</taxon>
        <taxon>Trichosporonales</taxon>
        <taxon>Trichosporonaceae</taxon>
        <taxon>Trichosporon</taxon>
    </lineage>
</organism>
<name>J6ERJ6_TRIAS</name>
<feature type="region of interest" description="Disordered" evidence="1">
    <location>
        <begin position="1"/>
        <end position="20"/>
    </location>
</feature>
<feature type="compositionally biased region" description="Acidic residues" evidence="1">
    <location>
        <begin position="84"/>
        <end position="96"/>
    </location>
</feature>
<dbReference type="AlphaFoldDB" id="J6ERJ6"/>
<protein>
    <submittedName>
        <fullName evidence="2">Uncharacterized protein</fullName>
    </submittedName>
</protein>
<evidence type="ECO:0000256" key="1">
    <source>
        <dbReference type="SAM" id="MobiDB-lite"/>
    </source>
</evidence>
<sequence>MTNSRSSASDAPHQRTKTRLDPEIKQPLDIHAYPHILDAVIDAADSNVLRALRATSREMRSLVDQRDRHLTLEQMAETPHKESEDDYDTWDSDSEDGNTTPAKPVWAVTKSGVRFSSLPDSTDVLDINGPVGSLWYDVVHSNLGLDSDSDDWSDSESEDSAYAALNASLFGPSPWVPQWVQRNGRLFYPDQWPRLVRYPDGFDDNRRALGPLKPDPCAVYFCEFSDFVLGLYHLDRHYSERGGARESFLDTVFTVDLVEDILGEKLWETINPMFEYDLHLESNAYTVLFNTSPEFVKSIQDQWEHPPFFVGLLMVMTRNFIEWDEGKATIVGYDTWPVNMLPDPNERDGRGPSKTSADRVRRWIAIHVADVKEKLQEEGDSYSRPEAELDDPIRLLTLDEWRMEIGEEYYKLMTGKYYQYESAKPLPQFKRHPSVEPLDLE</sequence>
<dbReference type="Proteomes" id="UP000002748">
    <property type="component" value="Unassembled WGS sequence"/>
</dbReference>
<dbReference type="VEuPathDB" id="FungiDB:A1Q1_04122"/>
<dbReference type="KEGG" id="tasa:A1Q1_04122"/>
<comment type="caution">
    <text evidence="2">The sequence shown here is derived from an EMBL/GenBank/DDBJ whole genome shotgun (WGS) entry which is preliminary data.</text>
</comment>
<proteinExistence type="predicted"/>
<reference evidence="2 3" key="1">
    <citation type="journal article" date="2012" name="Eukaryot. Cell">
        <title>Draft genome sequence of CBS 2479, the standard type strain of Trichosporon asahii.</title>
        <authorList>
            <person name="Yang R.Y."/>
            <person name="Li H.T."/>
            <person name="Zhu H."/>
            <person name="Zhou G.P."/>
            <person name="Wang M."/>
            <person name="Wang L."/>
        </authorList>
    </citation>
    <scope>NUCLEOTIDE SEQUENCE [LARGE SCALE GENOMIC DNA]</scope>
    <source>
        <strain evidence="3">ATCC 90039 / CBS 2479 / JCM 2466 / KCTC 7840 / NCYC 2677 / UAMH 7654</strain>
    </source>
</reference>
<dbReference type="RefSeq" id="XP_014177974.1">
    <property type="nucleotide sequence ID" value="XM_014322499.1"/>
</dbReference>
<feature type="region of interest" description="Disordered" evidence="1">
    <location>
        <begin position="73"/>
        <end position="103"/>
    </location>
</feature>
<dbReference type="HOGENOM" id="CLU_053750_0_0_1"/>
<gene>
    <name evidence="2" type="ORF">A1Q1_04122</name>
</gene>
<evidence type="ECO:0000313" key="2">
    <source>
        <dbReference type="EMBL" id="EJT47129.1"/>
    </source>
</evidence>
<dbReference type="EMBL" id="ALBS01000262">
    <property type="protein sequence ID" value="EJT47129.1"/>
    <property type="molecule type" value="Genomic_DNA"/>
</dbReference>
<accession>J6ERJ6</accession>